<comment type="subcellular location">
    <subcellularLocation>
        <location evidence="1">Cytoplasm</location>
        <location evidence="1">Cytoskeleton</location>
        <location evidence="1">Flagellum axoneme</location>
    </subcellularLocation>
</comment>
<organism evidence="9 10">
    <name type="scientific">Tyto alba</name>
    <name type="common">Barn owl</name>
    <dbReference type="NCBI Taxonomy" id="56313"/>
    <lineage>
        <taxon>Eukaryota</taxon>
        <taxon>Metazoa</taxon>
        <taxon>Chordata</taxon>
        <taxon>Craniata</taxon>
        <taxon>Vertebrata</taxon>
        <taxon>Euteleostomi</taxon>
        <taxon>Archelosauria</taxon>
        <taxon>Archosauria</taxon>
        <taxon>Dinosauria</taxon>
        <taxon>Saurischia</taxon>
        <taxon>Theropoda</taxon>
        <taxon>Coelurosauria</taxon>
        <taxon>Aves</taxon>
        <taxon>Neognathae</taxon>
        <taxon>Neoaves</taxon>
        <taxon>Telluraves</taxon>
        <taxon>Strigiformes</taxon>
        <taxon>Tytonidae</taxon>
        <taxon>Tyto</taxon>
    </lineage>
</organism>
<evidence type="ECO:0000256" key="7">
    <source>
        <dbReference type="ARBA" id="ARBA00035003"/>
    </source>
</evidence>
<accession>A0A093EY84</accession>
<keyword evidence="10" id="KW-1185">Reference proteome</keyword>
<dbReference type="InterPro" id="IPR054709">
    <property type="entry name" value="CFAP107"/>
</dbReference>
<evidence type="ECO:0000313" key="9">
    <source>
        <dbReference type="EMBL" id="KFV50282.1"/>
    </source>
</evidence>
<proteinExistence type="predicted"/>
<dbReference type="PANTHER" id="PTHR31180:SF2">
    <property type="entry name" value="CILIA- AND FLAGELLA-ASSOCIATED PROTEIN 107"/>
    <property type="match status" value="1"/>
</dbReference>
<dbReference type="Pfam" id="PF22595">
    <property type="entry name" value="CFAP107"/>
    <property type="match status" value="1"/>
</dbReference>
<evidence type="ECO:0000256" key="1">
    <source>
        <dbReference type="ARBA" id="ARBA00004611"/>
    </source>
</evidence>
<evidence type="ECO:0000256" key="5">
    <source>
        <dbReference type="ARBA" id="ARBA00023212"/>
    </source>
</evidence>
<keyword evidence="6" id="KW-0966">Cell projection</keyword>
<feature type="non-terminal residue" evidence="9">
    <location>
        <position position="229"/>
    </location>
</feature>
<keyword evidence="4" id="KW-0969">Cilium</keyword>
<dbReference type="GO" id="GO:0005879">
    <property type="term" value="C:axonemal microtubule"/>
    <property type="evidence" value="ECO:0007669"/>
    <property type="project" value="TreeGrafter"/>
</dbReference>
<dbReference type="EMBL" id="KK384406">
    <property type="protein sequence ID" value="KFV50282.1"/>
    <property type="molecule type" value="Genomic_DNA"/>
</dbReference>
<sequence length="229" mass="27016">RQRNMTASQRDEHDCWKIEPKYSNKVLIGNWLEERKRFTKETGKLGSSIYKTDFICFPDHKPEHTLRRIMMEKLEGLPTQHFFTHHDEPRSRNLVSEYDDKYNRHGYSPVLLPLHSGNECKFAWIPQKSDCPVLEPPTNYGLLEYLMKKWHQKEAGVMNSVYTISYESPPISAFATRRLRQPAKTHVLPSNQEYFPQNVSRILDYEGGQKYLQVICQLVRDRKARDACL</sequence>
<evidence type="ECO:0000313" key="10">
    <source>
        <dbReference type="Proteomes" id="UP000054190"/>
    </source>
</evidence>
<dbReference type="InterPro" id="IPR037662">
    <property type="entry name" value="CFAP68/107"/>
</dbReference>
<keyword evidence="3" id="KW-0282">Flagellum</keyword>
<keyword evidence="2" id="KW-0963">Cytoplasm</keyword>
<gene>
    <name evidence="9" type="ORF">N341_01075</name>
</gene>
<comment type="subunit">
    <text evidence="8">Microtubule inner protein component of sperm flagellar doublet microtubules.</text>
</comment>
<dbReference type="GO" id="GO:0030317">
    <property type="term" value="P:flagellated sperm motility"/>
    <property type="evidence" value="ECO:0007669"/>
    <property type="project" value="InterPro"/>
</dbReference>
<evidence type="ECO:0000256" key="8">
    <source>
        <dbReference type="ARBA" id="ARBA00046435"/>
    </source>
</evidence>
<dbReference type="Proteomes" id="UP000054190">
    <property type="component" value="Unassembled WGS sequence"/>
</dbReference>
<evidence type="ECO:0000256" key="6">
    <source>
        <dbReference type="ARBA" id="ARBA00023273"/>
    </source>
</evidence>
<feature type="non-terminal residue" evidence="9">
    <location>
        <position position="1"/>
    </location>
</feature>
<reference evidence="9 10" key="1">
    <citation type="submission" date="2014-04" db="EMBL/GenBank/DDBJ databases">
        <title>Genome evolution of avian class.</title>
        <authorList>
            <person name="Zhang G."/>
            <person name="Li C."/>
        </authorList>
    </citation>
    <scope>NUCLEOTIDE SEQUENCE [LARGE SCALE GENOMIC DNA]</scope>
    <source>
        <strain evidence="9">BGI_N341</strain>
    </source>
</reference>
<dbReference type="PANTHER" id="PTHR31180">
    <property type="entry name" value="CILIA- AND FLAGELLA-ASSOCIATED PROTEIN 107-RELATED"/>
    <property type="match status" value="1"/>
</dbReference>
<name>A0A093EY84_TYTAL</name>
<dbReference type="AlphaFoldDB" id="A0A093EY84"/>
<evidence type="ECO:0000256" key="3">
    <source>
        <dbReference type="ARBA" id="ARBA00022846"/>
    </source>
</evidence>
<evidence type="ECO:0000256" key="2">
    <source>
        <dbReference type="ARBA" id="ARBA00022490"/>
    </source>
</evidence>
<protein>
    <submittedName>
        <fullName evidence="9">Uncharacterized protein C1orf158</fullName>
    </submittedName>
</protein>
<evidence type="ECO:0000256" key="4">
    <source>
        <dbReference type="ARBA" id="ARBA00023069"/>
    </source>
</evidence>
<comment type="function">
    <text evidence="7">Microtubule inner protein (MIP) part of the dynein-decorated doublet microtubules (DMTs) in cilia axoneme, which is required for motile cilia beating.</text>
</comment>
<keyword evidence="5" id="KW-0206">Cytoskeleton</keyword>